<dbReference type="PANTHER" id="PTHR30069">
    <property type="entry name" value="TONB-DEPENDENT OUTER MEMBRANE RECEPTOR"/>
    <property type="match status" value="1"/>
</dbReference>
<keyword evidence="14" id="KW-1185">Reference proteome</keyword>
<keyword evidence="5" id="KW-0732">Signal</keyword>
<evidence type="ECO:0000313" key="14">
    <source>
        <dbReference type="Proteomes" id="UP000184418"/>
    </source>
</evidence>
<dbReference type="Gene3D" id="2.170.130.10">
    <property type="entry name" value="TonB-dependent receptor, plug domain"/>
    <property type="match status" value="1"/>
</dbReference>
<sequence>MSRWKVQFAKMAVLAFLLPCLSVCPGKRLSPFAPERQRRIFADAMTLCLRRRFFCLLSLGALGPSVAWAQAELAAPVRGQVTDAAAATPVPGAVVRWLSATAALPAAAATTDNAGTFSLVRPAQAGARLVVSALGYRADTLALAAGNAYVRVRLRRSQELGGVQIEGRALAYSALTPTNSQVISSRDLTKSACCNLAESFETNASVEVSTTDAVSGAKQIQLLGLDGAYSLLTVDNLPALRGLSTLYRLSYLSGTWIESIDIIKGMGSVVNGYESISGQVNVRLKEPDKTERLLFNAYGNDLGKFDLNLNLATPLSKKISTALLLHSDHLGRRADRNDDNFLDLPLATQYNLFNKWKYKSGSGLVSEAGLGALRETRQGGQVSFRERTPGSGYGTTLATNRYTGFAKTSYTWPGRPYQSLGLLLSGTSHAFESAYGRRTYDGTQRTGLATLLFQSIIGTTAHTYRAGLSYLHDDYRELYQDGFIYPIETPEERYRRENRRRFERVPGTFGEYTYQNARNLTVVAGLRLDRHNLYGWFLTPRLNVKYDVTPTSIVRLAAGRGFRTANPLAENTGMLVSARDFVVSDQLRPERAWNVGGSFTQYFTVAGRSATLVADYYHTEFQNQVVADPYTAPTALLIDNLEPGGRSFSRSFQAEVQVEPLKGLQAKAAYKLLDVRTTYDGQLLPKPLTPRHRLFANLGYATAFDKWRFDLTGQWFGRRPMAHPPGSGGHQHGTGETTLPYTPRYALFNAQATRAFKRFEVYLGAENFTNYRQRDPILGASTPFGPGFDAAMVWGPVFGRLTYAGLRFKLD</sequence>
<evidence type="ECO:0000256" key="7">
    <source>
        <dbReference type="ARBA" id="ARBA00023136"/>
    </source>
</evidence>
<evidence type="ECO:0000256" key="6">
    <source>
        <dbReference type="ARBA" id="ARBA00023077"/>
    </source>
</evidence>
<proteinExistence type="inferred from homology"/>
<dbReference type="Gene3D" id="2.40.170.20">
    <property type="entry name" value="TonB-dependent receptor, beta-barrel domain"/>
    <property type="match status" value="1"/>
</dbReference>
<dbReference type="InterPro" id="IPR039426">
    <property type="entry name" value="TonB-dep_rcpt-like"/>
</dbReference>
<evidence type="ECO:0000259" key="11">
    <source>
        <dbReference type="Pfam" id="PF00593"/>
    </source>
</evidence>
<keyword evidence="3" id="KW-1134">Transmembrane beta strand</keyword>
<keyword evidence="2" id="KW-0813">Transport</keyword>
<dbReference type="PANTHER" id="PTHR30069:SF29">
    <property type="entry name" value="HEMOGLOBIN AND HEMOGLOBIN-HAPTOGLOBIN-BINDING PROTEIN 1-RELATED"/>
    <property type="match status" value="1"/>
</dbReference>
<keyword evidence="7 10" id="KW-0472">Membrane</keyword>
<keyword evidence="4" id="KW-0812">Transmembrane</keyword>
<name>A0A1M6G152_9BACT</name>
<comment type="similarity">
    <text evidence="10">Belongs to the TonB-dependent receptor family.</text>
</comment>
<dbReference type="EMBL" id="FQYN01000004">
    <property type="protein sequence ID" value="SHJ03572.1"/>
    <property type="molecule type" value="Genomic_DNA"/>
</dbReference>
<dbReference type="STRING" id="1121955.SAMN02745146_2070"/>
<evidence type="ECO:0000256" key="5">
    <source>
        <dbReference type="ARBA" id="ARBA00022729"/>
    </source>
</evidence>
<dbReference type="InterPro" id="IPR012910">
    <property type="entry name" value="Plug_dom"/>
</dbReference>
<keyword evidence="9" id="KW-0998">Cell outer membrane</keyword>
<evidence type="ECO:0000256" key="3">
    <source>
        <dbReference type="ARBA" id="ARBA00022452"/>
    </source>
</evidence>
<protein>
    <submittedName>
        <fullName evidence="13">Outer membrane receptor for ferrienterochelin and colicins</fullName>
    </submittedName>
</protein>
<dbReference type="GO" id="GO:0009279">
    <property type="term" value="C:cell outer membrane"/>
    <property type="evidence" value="ECO:0007669"/>
    <property type="project" value="UniProtKB-SubCell"/>
</dbReference>
<dbReference type="SUPFAM" id="SSF56935">
    <property type="entry name" value="Porins"/>
    <property type="match status" value="1"/>
</dbReference>
<dbReference type="InterPro" id="IPR037066">
    <property type="entry name" value="Plug_dom_sf"/>
</dbReference>
<dbReference type="GO" id="GO:0015344">
    <property type="term" value="F:siderophore uptake transmembrane transporter activity"/>
    <property type="evidence" value="ECO:0007669"/>
    <property type="project" value="TreeGrafter"/>
</dbReference>
<evidence type="ECO:0000256" key="1">
    <source>
        <dbReference type="ARBA" id="ARBA00004571"/>
    </source>
</evidence>
<dbReference type="InterPro" id="IPR000531">
    <property type="entry name" value="Beta-barrel_TonB"/>
</dbReference>
<evidence type="ECO:0000256" key="10">
    <source>
        <dbReference type="RuleBase" id="RU003357"/>
    </source>
</evidence>
<dbReference type="Pfam" id="PF13620">
    <property type="entry name" value="CarboxypepD_reg"/>
    <property type="match status" value="1"/>
</dbReference>
<feature type="domain" description="TonB-dependent receptor plug" evidence="12">
    <location>
        <begin position="176"/>
        <end position="278"/>
    </location>
</feature>
<keyword evidence="8 13" id="KW-0675">Receptor</keyword>
<dbReference type="Pfam" id="PF07715">
    <property type="entry name" value="Plug"/>
    <property type="match status" value="1"/>
</dbReference>
<dbReference type="AlphaFoldDB" id="A0A1M6G152"/>
<organism evidence="13 14">
    <name type="scientific">Hymenobacter daecheongensis DSM 21074</name>
    <dbReference type="NCBI Taxonomy" id="1121955"/>
    <lineage>
        <taxon>Bacteria</taxon>
        <taxon>Pseudomonadati</taxon>
        <taxon>Bacteroidota</taxon>
        <taxon>Cytophagia</taxon>
        <taxon>Cytophagales</taxon>
        <taxon>Hymenobacteraceae</taxon>
        <taxon>Hymenobacter</taxon>
    </lineage>
</organism>
<dbReference type="SUPFAM" id="SSF49464">
    <property type="entry name" value="Carboxypeptidase regulatory domain-like"/>
    <property type="match status" value="1"/>
</dbReference>
<evidence type="ECO:0000256" key="4">
    <source>
        <dbReference type="ARBA" id="ARBA00022692"/>
    </source>
</evidence>
<reference evidence="13 14" key="1">
    <citation type="submission" date="2016-11" db="EMBL/GenBank/DDBJ databases">
        <authorList>
            <person name="Jaros S."/>
            <person name="Januszkiewicz K."/>
            <person name="Wedrychowicz H."/>
        </authorList>
    </citation>
    <scope>NUCLEOTIDE SEQUENCE [LARGE SCALE GENOMIC DNA]</scope>
    <source>
        <strain evidence="13 14">DSM 21074</strain>
    </source>
</reference>
<dbReference type="GO" id="GO:0044718">
    <property type="term" value="P:siderophore transmembrane transport"/>
    <property type="evidence" value="ECO:0007669"/>
    <property type="project" value="TreeGrafter"/>
</dbReference>
<dbReference type="Gene3D" id="2.60.40.1120">
    <property type="entry name" value="Carboxypeptidase-like, regulatory domain"/>
    <property type="match status" value="1"/>
</dbReference>
<feature type="domain" description="TonB-dependent receptor-like beta-barrel" evidence="11">
    <location>
        <begin position="336"/>
        <end position="767"/>
    </location>
</feature>
<accession>A0A1M6G152</accession>
<evidence type="ECO:0000256" key="2">
    <source>
        <dbReference type="ARBA" id="ARBA00022448"/>
    </source>
</evidence>
<gene>
    <name evidence="13" type="ORF">SAMN02745146_2070</name>
</gene>
<dbReference type="InterPro" id="IPR036942">
    <property type="entry name" value="Beta-barrel_TonB_sf"/>
</dbReference>
<evidence type="ECO:0000259" key="12">
    <source>
        <dbReference type="Pfam" id="PF07715"/>
    </source>
</evidence>
<dbReference type="Pfam" id="PF00593">
    <property type="entry name" value="TonB_dep_Rec_b-barrel"/>
    <property type="match status" value="1"/>
</dbReference>
<dbReference type="Proteomes" id="UP000184418">
    <property type="component" value="Unassembled WGS sequence"/>
</dbReference>
<evidence type="ECO:0000256" key="8">
    <source>
        <dbReference type="ARBA" id="ARBA00023170"/>
    </source>
</evidence>
<evidence type="ECO:0000256" key="9">
    <source>
        <dbReference type="ARBA" id="ARBA00023237"/>
    </source>
</evidence>
<evidence type="ECO:0000313" key="13">
    <source>
        <dbReference type="EMBL" id="SHJ03572.1"/>
    </source>
</evidence>
<keyword evidence="6 10" id="KW-0798">TonB box</keyword>
<comment type="subcellular location">
    <subcellularLocation>
        <location evidence="1">Cell outer membrane</location>
        <topology evidence="1">Multi-pass membrane protein</topology>
    </subcellularLocation>
</comment>
<dbReference type="InterPro" id="IPR008969">
    <property type="entry name" value="CarboxyPept-like_regulatory"/>
</dbReference>